<comment type="caution">
    <text evidence="3">The sequence shown here is derived from an EMBL/GenBank/DDBJ whole genome shotgun (WGS) entry which is preliminary data.</text>
</comment>
<dbReference type="AlphaFoldDB" id="A0A0F9I1C6"/>
<evidence type="ECO:0000256" key="2">
    <source>
        <dbReference type="ARBA" id="ARBA00022737"/>
    </source>
</evidence>
<name>A0A0F9I1C6_9ZZZZ</name>
<dbReference type="InterPro" id="IPR003591">
    <property type="entry name" value="Leu-rich_rpt_typical-subtyp"/>
</dbReference>
<evidence type="ECO:0000256" key="1">
    <source>
        <dbReference type="ARBA" id="ARBA00022614"/>
    </source>
</evidence>
<keyword evidence="1" id="KW-0433">Leucine-rich repeat</keyword>
<proteinExistence type="predicted"/>
<dbReference type="InterPro" id="IPR032675">
    <property type="entry name" value="LRR_dom_sf"/>
</dbReference>
<dbReference type="Pfam" id="PF13855">
    <property type="entry name" value="LRR_8"/>
    <property type="match status" value="1"/>
</dbReference>
<reference evidence="3" key="1">
    <citation type="journal article" date="2015" name="Nature">
        <title>Complex archaea that bridge the gap between prokaryotes and eukaryotes.</title>
        <authorList>
            <person name="Spang A."/>
            <person name="Saw J.H."/>
            <person name="Jorgensen S.L."/>
            <person name="Zaremba-Niedzwiedzka K."/>
            <person name="Martijn J."/>
            <person name="Lind A.E."/>
            <person name="van Eijk R."/>
            <person name="Schleper C."/>
            <person name="Guy L."/>
            <person name="Ettema T.J."/>
        </authorList>
    </citation>
    <scope>NUCLEOTIDE SEQUENCE</scope>
</reference>
<dbReference type="SMART" id="SM00369">
    <property type="entry name" value="LRR_TYP"/>
    <property type="match status" value="1"/>
</dbReference>
<keyword evidence="2" id="KW-0677">Repeat</keyword>
<gene>
    <name evidence="3" type="ORF">LCGC14_1932660</name>
</gene>
<organism evidence="3">
    <name type="scientific">marine sediment metagenome</name>
    <dbReference type="NCBI Taxonomy" id="412755"/>
    <lineage>
        <taxon>unclassified sequences</taxon>
        <taxon>metagenomes</taxon>
        <taxon>ecological metagenomes</taxon>
    </lineage>
</organism>
<sequence>KSIGNLKSLRELDLNNNMLTTLPRSMWQLKSLEIIDLDENNWEGEWKEIIERDIPHIREFCRQRGSE</sequence>
<dbReference type="Gene3D" id="3.80.10.10">
    <property type="entry name" value="Ribonuclease Inhibitor"/>
    <property type="match status" value="1"/>
</dbReference>
<evidence type="ECO:0000313" key="3">
    <source>
        <dbReference type="EMBL" id="KKL87645.1"/>
    </source>
</evidence>
<accession>A0A0F9I1C6</accession>
<feature type="non-terminal residue" evidence="3">
    <location>
        <position position="1"/>
    </location>
</feature>
<dbReference type="EMBL" id="LAZR01020780">
    <property type="protein sequence ID" value="KKL87645.1"/>
    <property type="molecule type" value="Genomic_DNA"/>
</dbReference>
<dbReference type="InterPro" id="IPR001611">
    <property type="entry name" value="Leu-rich_rpt"/>
</dbReference>
<evidence type="ECO:0008006" key="4">
    <source>
        <dbReference type="Google" id="ProtNLM"/>
    </source>
</evidence>
<protein>
    <recommendedName>
        <fullName evidence="4">Leucine-rich repeat domain-containing protein</fullName>
    </recommendedName>
</protein>
<dbReference type="SUPFAM" id="SSF52058">
    <property type="entry name" value="L domain-like"/>
    <property type="match status" value="1"/>
</dbReference>
<dbReference type="PROSITE" id="PS51450">
    <property type="entry name" value="LRR"/>
    <property type="match status" value="1"/>
</dbReference>